<organism evidence="7">
    <name type="scientific">Amphimedon queenslandica</name>
    <name type="common">Sponge</name>
    <dbReference type="NCBI Taxonomy" id="400682"/>
    <lineage>
        <taxon>Eukaryota</taxon>
        <taxon>Metazoa</taxon>
        <taxon>Porifera</taxon>
        <taxon>Demospongiae</taxon>
        <taxon>Heteroscleromorpha</taxon>
        <taxon>Haplosclerida</taxon>
        <taxon>Niphatidae</taxon>
        <taxon>Amphimedon</taxon>
    </lineage>
</organism>
<dbReference type="PRINTS" id="PR00258">
    <property type="entry name" value="SPERACTRCPTR"/>
</dbReference>
<dbReference type="GO" id="GO:0016020">
    <property type="term" value="C:membrane"/>
    <property type="evidence" value="ECO:0007669"/>
    <property type="project" value="InterPro"/>
</dbReference>
<evidence type="ECO:0000256" key="3">
    <source>
        <dbReference type="ARBA" id="ARBA00023157"/>
    </source>
</evidence>
<dbReference type="Pfam" id="PF00530">
    <property type="entry name" value="SRCR"/>
    <property type="match status" value="1"/>
</dbReference>
<dbReference type="AlphaFoldDB" id="A0A1X7SQU9"/>
<dbReference type="OrthoDB" id="536948at2759"/>
<dbReference type="SUPFAM" id="SSF56487">
    <property type="entry name" value="SRCR-like"/>
    <property type="match status" value="1"/>
</dbReference>
<dbReference type="Gene3D" id="3.10.250.10">
    <property type="entry name" value="SRCR-like domain"/>
    <property type="match status" value="1"/>
</dbReference>
<evidence type="ECO:0000256" key="1">
    <source>
        <dbReference type="ARBA" id="ARBA00022729"/>
    </source>
</evidence>
<dbReference type="InterPro" id="IPR053243">
    <property type="entry name" value="SJ_maturation_regulator"/>
</dbReference>
<evidence type="ECO:0000256" key="2">
    <source>
        <dbReference type="ARBA" id="ARBA00022737"/>
    </source>
</evidence>
<evidence type="ECO:0000256" key="4">
    <source>
        <dbReference type="ARBA" id="ARBA00023180"/>
    </source>
</evidence>
<proteinExistence type="predicted"/>
<protein>
    <recommendedName>
        <fullName evidence="6">SRCR domain-containing protein</fullName>
    </recommendedName>
</protein>
<evidence type="ECO:0000259" key="6">
    <source>
        <dbReference type="PROSITE" id="PS50287"/>
    </source>
</evidence>
<name>A0A1X7SQU9_AMPQE</name>
<evidence type="ECO:0000313" key="7">
    <source>
        <dbReference type="EnsemblMetazoa" id="Aqu2.1.04417_001"/>
    </source>
</evidence>
<comment type="caution">
    <text evidence="5">Lacks conserved residue(s) required for the propagation of feature annotation.</text>
</comment>
<dbReference type="GO" id="GO:0045217">
    <property type="term" value="P:cell-cell junction maintenance"/>
    <property type="evidence" value="ECO:0007669"/>
    <property type="project" value="TreeGrafter"/>
</dbReference>
<evidence type="ECO:0000256" key="5">
    <source>
        <dbReference type="PROSITE-ProRule" id="PRU00196"/>
    </source>
</evidence>
<dbReference type="PANTHER" id="PTHR47653">
    <property type="entry name" value="PROTEIN BARK BEETLE"/>
    <property type="match status" value="1"/>
</dbReference>
<keyword evidence="4" id="KW-0325">Glycoprotein</keyword>
<accession>A0A1X7SQU9</accession>
<dbReference type="InterPro" id="IPR036772">
    <property type="entry name" value="SRCR-like_dom_sf"/>
</dbReference>
<feature type="domain" description="SRCR" evidence="6">
    <location>
        <begin position="47"/>
        <end position="94"/>
    </location>
</feature>
<keyword evidence="1" id="KW-0732">Signal</keyword>
<dbReference type="EnsemblMetazoa" id="Aqu2.1.04417_001">
    <property type="protein sequence ID" value="Aqu2.1.04417_001"/>
    <property type="gene ID" value="Aqu2.1.04417"/>
</dbReference>
<dbReference type="PANTHER" id="PTHR47653:SF1">
    <property type="entry name" value="DELETED IN MALIGNANT BRAIN TUMORS 1 PROTEIN"/>
    <property type="match status" value="1"/>
</dbReference>
<dbReference type="InParanoid" id="A0A1X7SQU9"/>
<keyword evidence="2" id="KW-0677">Repeat</keyword>
<sequence>MLLLSHDSTVGSAERHFFPTLLLLICLNFSSIKANDYCGYSVFDPTIRLVGGSDFWEGRVEVCNNGSWGTVCDDSWDVRDATVACIQLRYNVYR</sequence>
<keyword evidence="3" id="KW-1015">Disulfide bond</keyword>
<dbReference type="PROSITE" id="PS50287">
    <property type="entry name" value="SRCR_2"/>
    <property type="match status" value="1"/>
</dbReference>
<dbReference type="InterPro" id="IPR001190">
    <property type="entry name" value="SRCR"/>
</dbReference>
<reference evidence="7" key="1">
    <citation type="submission" date="2017-05" db="UniProtKB">
        <authorList>
            <consortium name="EnsemblMetazoa"/>
        </authorList>
    </citation>
    <scope>IDENTIFICATION</scope>
</reference>